<evidence type="ECO:0000313" key="2">
    <source>
        <dbReference type="Proteomes" id="UP000828941"/>
    </source>
</evidence>
<organism evidence="1 2">
    <name type="scientific">Bauhinia variegata</name>
    <name type="common">Purple orchid tree</name>
    <name type="synonym">Phanera variegata</name>
    <dbReference type="NCBI Taxonomy" id="167791"/>
    <lineage>
        <taxon>Eukaryota</taxon>
        <taxon>Viridiplantae</taxon>
        <taxon>Streptophyta</taxon>
        <taxon>Embryophyta</taxon>
        <taxon>Tracheophyta</taxon>
        <taxon>Spermatophyta</taxon>
        <taxon>Magnoliopsida</taxon>
        <taxon>eudicotyledons</taxon>
        <taxon>Gunneridae</taxon>
        <taxon>Pentapetalae</taxon>
        <taxon>rosids</taxon>
        <taxon>fabids</taxon>
        <taxon>Fabales</taxon>
        <taxon>Fabaceae</taxon>
        <taxon>Cercidoideae</taxon>
        <taxon>Cercideae</taxon>
        <taxon>Bauhiniinae</taxon>
        <taxon>Bauhinia</taxon>
    </lineage>
</organism>
<accession>A0ACB9LC42</accession>
<keyword evidence="2" id="KW-1185">Reference proteome</keyword>
<proteinExistence type="predicted"/>
<dbReference type="EMBL" id="CM039437">
    <property type="protein sequence ID" value="KAI4307145.1"/>
    <property type="molecule type" value="Genomic_DNA"/>
</dbReference>
<protein>
    <submittedName>
        <fullName evidence="1">Uncharacterized protein</fullName>
    </submittedName>
</protein>
<reference evidence="1 2" key="1">
    <citation type="journal article" date="2022" name="DNA Res.">
        <title>Chromosomal-level genome assembly of the orchid tree Bauhinia variegata (Leguminosae; Cercidoideae) supports the allotetraploid origin hypothesis of Bauhinia.</title>
        <authorList>
            <person name="Zhong Y."/>
            <person name="Chen Y."/>
            <person name="Zheng D."/>
            <person name="Pang J."/>
            <person name="Liu Y."/>
            <person name="Luo S."/>
            <person name="Meng S."/>
            <person name="Qian L."/>
            <person name="Wei D."/>
            <person name="Dai S."/>
            <person name="Zhou R."/>
        </authorList>
    </citation>
    <scope>NUCLEOTIDE SEQUENCE [LARGE SCALE GENOMIC DNA]</scope>
    <source>
        <strain evidence="1">BV-YZ2020</strain>
    </source>
</reference>
<gene>
    <name evidence="1" type="ORF">L6164_030362</name>
</gene>
<name>A0ACB9LC42_BAUVA</name>
<evidence type="ECO:0000313" key="1">
    <source>
        <dbReference type="EMBL" id="KAI4307145.1"/>
    </source>
</evidence>
<dbReference type="Proteomes" id="UP000828941">
    <property type="component" value="Chromosome 12"/>
</dbReference>
<comment type="caution">
    <text evidence="1">The sequence shown here is derived from an EMBL/GenBank/DDBJ whole genome shotgun (WGS) entry which is preliminary data.</text>
</comment>
<sequence length="356" mass="39469">MGDRDHKNLINELVQGQDLARQLQISLTAPSSSQETRELLIQKIVATFEKALSAVYWNTGSLDEPPQPAGVAIRTSESPPFSGSPRSEDSDKDFRDQDHSASRKRKAMPKWTRQIRVDPGMGVEGPLDDGYSWRKYGQKDILGAKYPRGYYRCTHKNFQGCLATKQVQRSDEDPNVVEITYRGKHTCTQASNVNGASSSRTQENNQEPNLNLGAQQQNVQQSQELLMSLRAGLRVITDNLDAPSQPSFPPFHFPSTSNINPENQAFPTPMIESNIAQNFNSPSYMSPATSGTTYFSPGGVNNFGANPNFATSTSEINDIISATTSAANSPTVGLDFPIDHFQFDQNFTFDNRRFFS</sequence>